<organism evidence="1 2">
    <name type="scientific">Streptomyces caeni</name>
    <dbReference type="NCBI Taxonomy" id="2307231"/>
    <lineage>
        <taxon>Bacteria</taxon>
        <taxon>Bacillati</taxon>
        <taxon>Actinomycetota</taxon>
        <taxon>Actinomycetes</taxon>
        <taxon>Kitasatosporales</taxon>
        <taxon>Streptomycetaceae</taxon>
        <taxon>Streptomyces</taxon>
    </lineage>
</organism>
<accession>A0ABW4ILP0</accession>
<comment type="caution">
    <text evidence="1">The sequence shown here is derived from an EMBL/GenBank/DDBJ whole genome shotgun (WGS) entry which is preliminary data.</text>
</comment>
<dbReference type="Proteomes" id="UP001597261">
    <property type="component" value="Unassembled WGS sequence"/>
</dbReference>
<protein>
    <submittedName>
        <fullName evidence="1">Uncharacterized protein</fullName>
    </submittedName>
</protein>
<evidence type="ECO:0000313" key="2">
    <source>
        <dbReference type="Proteomes" id="UP001597261"/>
    </source>
</evidence>
<reference evidence="2" key="1">
    <citation type="journal article" date="2019" name="Int. J. Syst. Evol. Microbiol.">
        <title>The Global Catalogue of Microorganisms (GCM) 10K type strain sequencing project: providing services to taxonomists for standard genome sequencing and annotation.</title>
        <authorList>
            <consortium name="The Broad Institute Genomics Platform"/>
            <consortium name="The Broad Institute Genome Sequencing Center for Infectious Disease"/>
            <person name="Wu L."/>
            <person name="Ma J."/>
        </authorList>
    </citation>
    <scope>NUCLEOTIDE SEQUENCE [LARGE SCALE GENOMIC DNA]</scope>
    <source>
        <strain evidence="2">CGMCC 1.12470</strain>
    </source>
</reference>
<gene>
    <name evidence="1" type="ORF">ACFSL4_04290</name>
</gene>
<name>A0ABW4ILP0_9ACTN</name>
<evidence type="ECO:0000313" key="1">
    <source>
        <dbReference type="EMBL" id="MFD1657471.1"/>
    </source>
</evidence>
<keyword evidence="2" id="KW-1185">Reference proteome</keyword>
<dbReference type="RefSeq" id="WP_381078925.1">
    <property type="nucleotide sequence ID" value="NZ_JBHUDX010000011.1"/>
</dbReference>
<proteinExistence type="predicted"/>
<sequence length="54" mass="5782">MDVSFHRYVEFGSPCWVRAVPPSGAADGVGRSVQVEAIQAKVPVFTATADLLFT</sequence>
<dbReference type="EMBL" id="JBHUDX010000011">
    <property type="protein sequence ID" value="MFD1657471.1"/>
    <property type="molecule type" value="Genomic_DNA"/>
</dbReference>